<gene>
    <name evidence="9" type="ORF">MTE01_26170</name>
</gene>
<evidence type="ECO:0000259" key="8">
    <source>
        <dbReference type="PROSITE" id="PS50847"/>
    </source>
</evidence>
<organism evidence="9 10">
    <name type="scientific">Microbacterium testaceum</name>
    <name type="common">Aureobacterium testaceum</name>
    <name type="synonym">Brevibacterium testaceum</name>
    <dbReference type="NCBI Taxonomy" id="2033"/>
    <lineage>
        <taxon>Bacteria</taxon>
        <taxon>Bacillati</taxon>
        <taxon>Actinomycetota</taxon>
        <taxon>Actinomycetes</taxon>
        <taxon>Micrococcales</taxon>
        <taxon>Microbacteriaceae</taxon>
        <taxon>Microbacterium</taxon>
    </lineage>
</organism>
<proteinExistence type="predicted"/>
<comment type="caution">
    <text evidence="9">The sequence shown here is derived from an EMBL/GenBank/DDBJ whole genome shotgun (WGS) entry which is preliminary data.</text>
</comment>
<dbReference type="AlphaFoldDB" id="A0A4Y3QNG5"/>
<reference evidence="9 10" key="1">
    <citation type="submission" date="2019-06" db="EMBL/GenBank/DDBJ databases">
        <title>Whole genome shotgun sequence of Microbacterium testaceum NBRC 12675.</title>
        <authorList>
            <person name="Hosoyama A."/>
            <person name="Uohara A."/>
            <person name="Ohji S."/>
            <person name="Ichikawa N."/>
        </authorList>
    </citation>
    <scope>NUCLEOTIDE SEQUENCE [LARGE SCALE GENOMIC DNA]</scope>
    <source>
        <strain evidence="9 10">NBRC 12675</strain>
    </source>
</reference>
<protein>
    <recommendedName>
        <fullName evidence="8">Gram-positive cocci surface proteins LPxTG domain-containing protein</fullName>
    </recommendedName>
</protein>
<evidence type="ECO:0000256" key="5">
    <source>
        <dbReference type="SAM" id="MobiDB-lite"/>
    </source>
</evidence>
<keyword evidence="6" id="KW-0472">Membrane</keyword>
<evidence type="ECO:0000256" key="1">
    <source>
        <dbReference type="ARBA" id="ARBA00022512"/>
    </source>
</evidence>
<feature type="compositionally biased region" description="Low complexity" evidence="5">
    <location>
        <begin position="40"/>
        <end position="60"/>
    </location>
</feature>
<name>A0A4Y3QNG5_MICTE</name>
<keyword evidence="4" id="KW-0572">Peptidoglycan-anchor</keyword>
<feature type="chain" id="PRO_5021451854" description="Gram-positive cocci surface proteins LPxTG domain-containing protein" evidence="7">
    <location>
        <begin position="25"/>
        <end position="102"/>
    </location>
</feature>
<feature type="region of interest" description="Disordered" evidence="5">
    <location>
        <begin position="40"/>
        <end position="65"/>
    </location>
</feature>
<evidence type="ECO:0000256" key="7">
    <source>
        <dbReference type="SAM" id="SignalP"/>
    </source>
</evidence>
<evidence type="ECO:0000313" key="10">
    <source>
        <dbReference type="Proteomes" id="UP000319525"/>
    </source>
</evidence>
<evidence type="ECO:0000313" key="9">
    <source>
        <dbReference type="EMBL" id="GEB46672.1"/>
    </source>
</evidence>
<accession>A0A4Y3QNG5</accession>
<dbReference type="RefSeq" id="WP_103207669.1">
    <property type="nucleotide sequence ID" value="NZ_BJML01000009.1"/>
</dbReference>
<evidence type="ECO:0000256" key="3">
    <source>
        <dbReference type="ARBA" id="ARBA00022729"/>
    </source>
</evidence>
<evidence type="ECO:0000256" key="2">
    <source>
        <dbReference type="ARBA" id="ARBA00022525"/>
    </source>
</evidence>
<evidence type="ECO:0000256" key="4">
    <source>
        <dbReference type="ARBA" id="ARBA00023088"/>
    </source>
</evidence>
<feature type="transmembrane region" description="Helical" evidence="6">
    <location>
        <begin position="75"/>
        <end position="96"/>
    </location>
</feature>
<keyword evidence="2" id="KW-0964">Secreted</keyword>
<feature type="domain" description="Gram-positive cocci surface proteins LPxTG" evidence="8">
    <location>
        <begin position="68"/>
        <end position="102"/>
    </location>
</feature>
<dbReference type="Proteomes" id="UP000319525">
    <property type="component" value="Unassembled WGS sequence"/>
</dbReference>
<dbReference type="GeneID" id="57145301"/>
<dbReference type="OrthoDB" id="5084160at2"/>
<keyword evidence="6" id="KW-0812">Transmembrane</keyword>
<keyword evidence="6" id="KW-1133">Transmembrane helix</keyword>
<dbReference type="InterPro" id="IPR019931">
    <property type="entry name" value="LPXTG_anchor"/>
</dbReference>
<dbReference type="NCBIfam" id="TIGR01167">
    <property type="entry name" value="LPXTG_anchor"/>
    <property type="match status" value="1"/>
</dbReference>
<evidence type="ECO:0000256" key="6">
    <source>
        <dbReference type="SAM" id="Phobius"/>
    </source>
</evidence>
<keyword evidence="3 7" id="KW-0732">Signal</keyword>
<dbReference type="PROSITE" id="PS50847">
    <property type="entry name" value="GRAM_POS_ANCHORING"/>
    <property type="match status" value="1"/>
</dbReference>
<dbReference type="Pfam" id="PF00746">
    <property type="entry name" value="Gram_pos_anchor"/>
    <property type="match status" value="1"/>
</dbReference>
<keyword evidence="1" id="KW-0134">Cell wall</keyword>
<sequence length="102" mass="10083">MISVKVTAAVLVASVLWVPLAAGSADSTDDSMVIQVQVPARTDAPASPSPTPTSAAVPDAGTPRAGTLPATGVEVALWGAALAAAAVATGAVVRVARRRRRA</sequence>
<feature type="signal peptide" evidence="7">
    <location>
        <begin position="1"/>
        <end position="24"/>
    </location>
</feature>
<dbReference type="EMBL" id="BJML01000009">
    <property type="protein sequence ID" value="GEB46672.1"/>
    <property type="molecule type" value="Genomic_DNA"/>
</dbReference>